<gene>
    <name evidence="1" type="ORF">FISHEDRAFT_36490</name>
</gene>
<reference evidence="1 2" key="1">
    <citation type="journal article" date="2015" name="Fungal Genet. Biol.">
        <title>Evolution of novel wood decay mechanisms in Agaricales revealed by the genome sequences of Fistulina hepatica and Cylindrobasidium torrendii.</title>
        <authorList>
            <person name="Floudas D."/>
            <person name="Held B.W."/>
            <person name="Riley R."/>
            <person name="Nagy L.G."/>
            <person name="Koehler G."/>
            <person name="Ransdell A.S."/>
            <person name="Younus H."/>
            <person name="Chow J."/>
            <person name="Chiniquy J."/>
            <person name="Lipzen A."/>
            <person name="Tritt A."/>
            <person name="Sun H."/>
            <person name="Haridas S."/>
            <person name="LaButti K."/>
            <person name="Ohm R.A."/>
            <person name="Kues U."/>
            <person name="Blanchette R.A."/>
            <person name="Grigoriev I.V."/>
            <person name="Minto R.E."/>
            <person name="Hibbett D.S."/>
        </authorList>
    </citation>
    <scope>NUCLEOTIDE SEQUENCE [LARGE SCALE GENOMIC DNA]</scope>
    <source>
        <strain evidence="1 2">ATCC 64428</strain>
    </source>
</reference>
<name>A0A0D7AIZ1_9AGAR</name>
<dbReference type="AlphaFoldDB" id="A0A0D7AIZ1"/>
<protein>
    <recommendedName>
        <fullName evidence="3">F-box domain-containing protein</fullName>
    </recommendedName>
</protein>
<dbReference type="Proteomes" id="UP000054144">
    <property type="component" value="Unassembled WGS sequence"/>
</dbReference>
<dbReference type="OrthoDB" id="2912453at2759"/>
<keyword evidence="2" id="KW-1185">Reference proteome</keyword>
<dbReference type="Gene3D" id="3.80.10.10">
    <property type="entry name" value="Ribonuclease Inhibitor"/>
    <property type="match status" value="1"/>
</dbReference>
<organism evidence="1 2">
    <name type="scientific">Fistulina hepatica ATCC 64428</name>
    <dbReference type="NCBI Taxonomy" id="1128425"/>
    <lineage>
        <taxon>Eukaryota</taxon>
        <taxon>Fungi</taxon>
        <taxon>Dikarya</taxon>
        <taxon>Basidiomycota</taxon>
        <taxon>Agaricomycotina</taxon>
        <taxon>Agaricomycetes</taxon>
        <taxon>Agaricomycetidae</taxon>
        <taxon>Agaricales</taxon>
        <taxon>Fistulinaceae</taxon>
        <taxon>Fistulina</taxon>
    </lineage>
</organism>
<dbReference type="InterPro" id="IPR032675">
    <property type="entry name" value="LRR_dom_sf"/>
</dbReference>
<evidence type="ECO:0000313" key="1">
    <source>
        <dbReference type="EMBL" id="KIY51714.1"/>
    </source>
</evidence>
<dbReference type="SUPFAM" id="SSF52047">
    <property type="entry name" value="RNI-like"/>
    <property type="match status" value="1"/>
</dbReference>
<proteinExistence type="predicted"/>
<accession>A0A0D7AIZ1</accession>
<dbReference type="EMBL" id="KN881648">
    <property type="protein sequence ID" value="KIY51714.1"/>
    <property type="molecule type" value="Genomic_DNA"/>
</dbReference>
<evidence type="ECO:0000313" key="2">
    <source>
        <dbReference type="Proteomes" id="UP000054144"/>
    </source>
</evidence>
<sequence>MTVLSSNYLLEKSILDFTTATTREALQGAENQQKTASHALEFFVSLLDESNPAEKEKLTLFRDCLDALDDGSLRPGVLARLGPCEQQPHSVLVSETCTKVTHLSAARQVLHLADLLYIILFYVDSIKTLHAMTLVSRTMHRLAQVHLWSYPRDLDTIEQQVQFAFGASISGALSEPLGLRVKRLHIRRLPKGANDRLLIKIAQLCPHAEDVMLHYGDTDDGTDPVTPEFLLTLDSFLSAVSHCTNLSLVNFSYIPEPDFTPTFSPNAYVPFTRLRSLCLNGFSFYLPVIMRGVRESGVLQHLNIGYGTLFENESLLDLTAHLPALMSLCIACETSLEGLRGLVDGSPLLEEVVINRFDDPGADFVTAAVSLLVRLPALRVFTLNLAMEEVDLRHIAACTGPIETLTLTASVDAGVEGVDDALCELVKAKRATLRVLWVDFKSSEEFLIPFVPSVKLIESLSSCSALEVMGIDCEGPPPEASAALDALLKNCPKLGCSPPLKKLMRGNIMFETVFMPRITGDDLVSYSDDEYNVLGN</sequence>
<evidence type="ECO:0008006" key="3">
    <source>
        <dbReference type="Google" id="ProtNLM"/>
    </source>
</evidence>